<gene>
    <name evidence="1" type="ORF">V1525DRAFT_388948</name>
</gene>
<reference evidence="2" key="1">
    <citation type="journal article" date="2024" name="Front. Bioeng. Biotechnol.">
        <title>Genome-scale model development and genomic sequencing of the oleaginous clade Lipomyces.</title>
        <authorList>
            <person name="Czajka J.J."/>
            <person name="Han Y."/>
            <person name="Kim J."/>
            <person name="Mondo S.J."/>
            <person name="Hofstad B.A."/>
            <person name="Robles A."/>
            <person name="Haridas S."/>
            <person name="Riley R."/>
            <person name="LaButti K."/>
            <person name="Pangilinan J."/>
            <person name="Andreopoulos W."/>
            <person name="Lipzen A."/>
            <person name="Yan J."/>
            <person name="Wang M."/>
            <person name="Ng V."/>
            <person name="Grigoriev I.V."/>
            <person name="Spatafora J.W."/>
            <person name="Magnuson J.K."/>
            <person name="Baker S.E."/>
            <person name="Pomraning K.R."/>
        </authorList>
    </citation>
    <scope>NUCLEOTIDE SEQUENCE [LARGE SCALE GENOMIC DNA]</scope>
    <source>
        <strain evidence="2">CBS 7786</strain>
    </source>
</reference>
<proteinExistence type="predicted"/>
<accession>A0ACC3SZC6</accession>
<sequence>MEIAIASELIGIDKMMEFLSSTSGRDIKVVYLSEEEIDAQKAMNPRITYQLAMRTLHSLPI</sequence>
<name>A0ACC3SZC6_LIPKO</name>
<dbReference type="EMBL" id="MU971376">
    <property type="protein sequence ID" value="KAK9237001.1"/>
    <property type="molecule type" value="Genomic_DNA"/>
</dbReference>
<keyword evidence="2" id="KW-1185">Reference proteome</keyword>
<evidence type="ECO:0000313" key="2">
    <source>
        <dbReference type="Proteomes" id="UP001433508"/>
    </source>
</evidence>
<protein>
    <submittedName>
        <fullName evidence="1">Uncharacterized protein</fullName>
    </submittedName>
</protein>
<evidence type="ECO:0000313" key="1">
    <source>
        <dbReference type="EMBL" id="KAK9237001.1"/>
    </source>
</evidence>
<dbReference type="Proteomes" id="UP001433508">
    <property type="component" value="Unassembled WGS sequence"/>
</dbReference>
<organism evidence="1 2">
    <name type="scientific">Lipomyces kononenkoae</name>
    <name type="common">Yeast</name>
    <dbReference type="NCBI Taxonomy" id="34357"/>
    <lineage>
        <taxon>Eukaryota</taxon>
        <taxon>Fungi</taxon>
        <taxon>Dikarya</taxon>
        <taxon>Ascomycota</taxon>
        <taxon>Saccharomycotina</taxon>
        <taxon>Lipomycetes</taxon>
        <taxon>Lipomycetales</taxon>
        <taxon>Lipomycetaceae</taxon>
        <taxon>Lipomyces</taxon>
    </lineage>
</organism>
<comment type="caution">
    <text evidence="1">The sequence shown here is derived from an EMBL/GenBank/DDBJ whole genome shotgun (WGS) entry which is preliminary data.</text>
</comment>